<dbReference type="EMBL" id="JH883811">
    <property type="protein sequence ID" value="ELR45873.1"/>
    <property type="molecule type" value="Genomic_DNA"/>
</dbReference>
<dbReference type="GO" id="GO:0043542">
    <property type="term" value="P:endothelial cell migration"/>
    <property type="evidence" value="ECO:0007669"/>
    <property type="project" value="TreeGrafter"/>
</dbReference>
<evidence type="ECO:0000256" key="1">
    <source>
        <dbReference type="ARBA" id="ARBA00007323"/>
    </source>
</evidence>
<dbReference type="InterPro" id="IPR034325">
    <property type="entry name" value="S-100_dom"/>
</dbReference>
<name>L8HPT2_9CETA</name>
<keyword evidence="3" id="KW-0677">Repeat</keyword>
<keyword evidence="4 5" id="KW-0106">Calcium</keyword>
<dbReference type="PANTHER" id="PTHR11639:SF59">
    <property type="entry name" value="PROTEIN S100-A2"/>
    <property type="match status" value="1"/>
</dbReference>
<sequence>MSSPLEQALAVMVATFHKYSGQEGDKFKLSKGEMKELLHKELPSFVGVRHPSAPRTSLLPITQGAPCSPLTCCPGRRGKLGSAPRADGLTVSCFQEKVDEEGLKKLMGDLDENSDQQVDFQEYAVFLALITIMCNDFFQGSPARS</sequence>
<dbReference type="CDD" id="cd00213">
    <property type="entry name" value="S-100"/>
    <property type="match status" value="1"/>
</dbReference>
<gene>
    <name evidence="7" type="ORF">M91_03028</name>
</gene>
<evidence type="ECO:0000256" key="5">
    <source>
        <dbReference type="RuleBase" id="RU361184"/>
    </source>
</evidence>
<dbReference type="AlphaFoldDB" id="L8HPT2"/>
<protein>
    <recommendedName>
        <fullName evidence="5">Protein S100</fullName>
    </recommendedName>
    <alternativeName>
        <fullName evidence="5">S100 calcium-binding protein</fullName>
    </alternativeName>
</protein>
<reference evidence="7 8" key="1">
    <citation type="journal article" date="2012" name="Nat. Genet.">
        <title>The yak genome and adaptation to life at high altitude.</title>
        <authorList>
            <person name="Qiu Q."/>
            <person name="Zhang G."/>
            <person name="Ma T."/>
            <person name="Qian W."/>
            <person name="Wang J."/>
            <person name="Ye Z."/>
            <person name="Cao C."/>
            <person name="Hu Q."/>
            <person name="Kim J."/>
            <person name="Larkin D.M."/>
            <person name="Auvil L."/>
            <person name="Capitanu B."/>
            <person name="Ma J."/>
            <person name="Lewin H.A."/>
            <person name="Qian X."/>
            <person name="Lang Y."/>
            <person name="Zhou R."/>
            <person name="Wang L."/>
            <person name="Wang K."/>
            <person name="Xia J."/>
            <person name="Liao S."/>
            <person name="Pan S."/>
            <person name="Lu X."/>
            <person name="Hou H."/>
            <person name="Wang Y."/>
            <person name="Zang X."/>
            <person name="Yin Y."/>
            <person name="Ma H."/>
            <person name="Zhang J."/>
            <person name="Wang Z."/>
            <person name="Zhang Y."/>
            <person name="Zhang D."/>
            <person name="Yonezawa T."/>
            <person name="Hasegawa M."/>
            <person name="Zhong Y."/>
            <person name="Liu W."/>
            <person name="Zhang Y."/>
            <person name="Huang Z."/>
            <person name="Zhang S."/>
            <person name="Long R."/>
            <person name="Yang H."/>
            <person name="Wang J."/>
            <person name="Lenstra J.A."/>
            <person name="Cooper D.N."/>
            <person name="Wu Y."/>
            <person name="Wang J."/>
            <person name="Shi P."/>
            <person name="Wang J."/>
            <person name="Liu J."/>
        </authorList>
    </citation>
    <scope>NUCLEOTIDE SEQUENCE [LARGE SCALE GENOMIC DNA]</scope>
    <source>
        <strain evidence="8">yakQH1</strain>
    </source>
</reference>
<dbReference type="GO" id="GO:0005509">
    <property type="term" value="F:calcium ion binding"/>
    <property type="evidence" value="ECO:0007669"/>
    <property type="project" value="InterPro"/>
</dbReference>
<dbReference type="SMART" id="SM01394">
    <property type="entry name" value="S_100"/>
    <property type="match status" value="1"/>
</dbReference>
<dbReference type="GO" id="GO:0046914">
    <property type="term" value="F:transition metal ion binding"/>
    <property type="evidence" value="ECO:0007669"/>
    <property type="project" value="InterPro"/>
</dbReference>
<accession>L8HPT2</accession>
<dbReference type="PANTHER" id="PTHR11639">
    <property type="entry name" value="S100 CALCIUM-BINDING PROTEIN"/>
    <property type="match status" value="1"/>
</dbReference>
<dbReference type="Pfam" id="PF01023">
    <property type="entry name" value="S_100"/>
    <property type="match status" value="1"/>
</dbReference>
<dbReference type="Proteomes" id="UP000011080">
    <property type="component" value="Unassembled WGS sequence"/>
</dbReference>
<evidence type="ECO:0000256" key="3">
    <source>
        <dbReference type="ARBA" id="ARBA00022737"/>
    </source>
</evidence>
<dbReference type="PROSITE" id="PS00303">
    <property type="entry name" value="S100_CABP"/>
    <property type="match status" value="1"/>
</dbReference>
<evidence type="ECO:0000256" key="4">
    <source>
        <dbReference type="ARBA" id="ARBA00022837"/>
    </source>
</evidence>
<dbReference type="InterPro" id="IPR018247">
    <property type="entry name" value="EF_Hand_1_Ca_BS"/>
</dbReference>
<dbReference type="InterPro" id="IPR011992">
    <property type="entry name" value="EF-hand-dom_pair"/>
</dbReference>
<dbReference type="GO" id="GO:0048306">
    <property type="term" value="F:calcium-dependent protein binding"/>
    <property type="evidence" value="ECO:0007669"/>
    <property type="project" value="TreeGrafter"/>
</dbReference>
<dbReference type="Gene3D" id="1.10.238.10">
    <property type="entry name" value="EF-hand"/>
    <property type="match status" value="1"/>
</dbReference>
<organism evidence="7 8">
    <name type="scientific">Bos mutus</name>
    <name type="common">wild yak</name>
    <dbReference type="NCBI Taxonomy" id="72004"/>
    <lineage>
        <taxon>Eukaryota</taxon>
        <taxon>Metazoa</taxon>
        <taxon>Chordata</taxon>
        <taxon>Craniata</taxon>
        <taxon>Vertebrata</taxon>
        <taxon>Euteleostomi</taxon>
        <taxon>Mammalia</taxon>
        <taxon>Eutheria</taxon>
        <taxon>Laurasiatheria</taxon>
        <taxon>Artiodactyla</taxon>
        <taxon>Ruminantia</taxon>
        <taxon>Pecora</taxon>
        <taxon>Bovidae</taxon>
        <taxon>Bovinae</taxon>
        <taxon>Bos</taxon>
    </lineage>
</organism>
<dbReference type="InterPro" id="IPR001751">
    <property type="entry name" value="S100/CaBP7/8-like_CS"/>
</dbReference>
<dbReference type="InterPro" id="IPR013787">
    <property type="entry name" value="S100_Ca-bd_sub"/>
</dbReference>
<evidence type="ECO:0000313" key="8">
    <source>
        <dbReference type="Proteomes" id="UP000011080"/>
    </source>
</evidence>
<comment type="similarity">
    <text evidence="1 5">Belongs to the S-100 family.</text>
</comment>
<evidence type="ECO:0000313" key="7">
    <source>
        <dbReference type="EMBL" id="ELR45873.1"/>
    </source>
</evidence>
<evidence type="ECO:0000259" key="6">
    <source>
        <dbReference type="PROSITE" id="PS50222"/>
    </source>
</evidence>
<dbReference type="PROSITE" id="PS00018">
    <property type="entry name" value="EF_HAND_1"/>
    <property type="match status" value="1"/>
</dbReference>
<dbReference type="InterPro" id="IPR002048">
    <property type="entry name" value="EF_hand_dom"/>
</dbReference>
<feature type="domain" description="EF-hand" evidence="6">
    <location>
        <begin position="98"/>
        <end position="133"/>
    </location>
</feature>
<keyword evidence="2 5" id="KW-0479">Metal-binding</keyword>
<dbReference type="PROSITE" id="PS50222">
    <property type="entry name" value="EF_HAND_2"/>
    <property type="match status" value="1"/>
</dbReference>
<evidence type="ECO:0000256" key="2">
    <source>
        <dbReference type="ARBA" id="ARBA00022723"/>
    </source>
</evidence>
<proteinExistence type="inferred from homology"/>
<dbReference type="SUPFAM" id="SSF47473">
    <property type="entry name" value="EF-hand"/>
    <property type="match status" value="1"/>
</dbReference>